<feature type="region of interest" description="Disordered" evidence="1">
    <location>
        <begin position="151"/>
        <end position="200"/>
    </location>
</feature>
<dbReference type="AlphaFoldDB" id="A0AAX4KSP4"/>
<dbReference type="EMBL" id="CP144090">
    <property type="protein sequence ID" value="WWD09486.1"/>
    <property type="molecule type" value="Genomic_DNA"/>
</dbReference>
<reference evidence="3 4" key="1">
    <citation type="submission" date="2024-01" db="EMBL/GenBank/DDBJ databases">
        <title>Comparative genomics of Cryptococcus and Kwoniella reveals pathogenesis evolution and contrasting modes of karyotype evolution via chromosome fusion or intercentromeric recombination.</title>
        <authorList>
            <person name="Coelho M.A."/>
            <person name="David-Palma M."/>
            <person name="Shea T."/>
            <person name="Bowers K."/>
            <person name="McGinley-Smith S."/>
            <person name="Mohammad A.W."/>
            <person name="Gnirke A."/>
            <person name="Yurkov A.M."/>
            <person name="Nowrousian M."/>
            <person name="Sun S."/>
            <person name="Cuomo C.A."/>
            <person name="Heitman J."/>
        </authorList>
    </citation>
    <scope>NUCLEOTIDE SEQUENCE [LARGE SCALE GENOMIC DNA]</scope>
    <source>
        <strain evidence="3 4">PYCC6329</strain>
    </source>
</reference>
<proteinExistence type="predicted"/>
<accession>A0AAX4KSP4</accession>
<dbReference type="Proteomes" id="UP001358614">
    <property type="component" value="Chromosome 2"/>
</dbReference>
<evidence type="ECO:0000313" key="3">
    <source>
        <dbReference type="EMBL" id="WWD09486.1"/>
    </source>
</evidence>
<feature type="region of interest" description="Disordered" evidence="1">
    <location>
        <begin position="313"/>
        <end position="378"/>
    </location>
</feature>
<feature type="compositionally biased region" description="Polar residues" evidence="1">
    <location>
        <begin position="154"/>
        <end position="180"/>
    </location>
</feature>
<feature type="region of interest" description="Disordered" evidence="1">
    <location>
        <begin position="218"/>
        <end position="288"/>
    </location>
</feature>
<feature type="compositionally biased region" description="Polar residues" evidence="1">
    <location>
        <begin position="258"/>
        <end position="288"/>
    </location>
</feature>
<keyword evidence="4" id="KW-1185">Reference proteome</keyword>
<keyword evidence="2" id="KW-0732">Signal</keyword>
<feature type="compositionally biased region" description="Low complexity" evidence="1">
    <location>
        <begin position="347"/>
        <end position="365"/>
    </location>
</feature>
<evidence type="ECO:0000256" key="2">
    <source>
        <dbReference type="SAM" id="SignalP"/>
    </source>
</evidence>
<evidence type="ECO:0000313" key="4">
    <source>
        <dbReference type="Proteomes" id="UP001358614"/>
    </source>
</evidence>
<sequence length="378" mass="37098">MRSTSVQILFAVVLPLTSLSLSTARPLENGKLVVRNTEAPTSSVPGTTHNAAAPTSVILSASTVTNFLEETSTTEMDFSPSATISDSGSVSFGNHDSKDCTNSQDFPGGGFGGFPTGFPGGGSCTDEVVHHSDGCADASGSPCDCSQPGATPMVSDTSVPTSQAGTTSMAAAPTSDSVPTSDIGVPTPSSDKPIPISSAGGCVDSNGAPCDCSQSGATPTLSADTGVPTVPTGETSNAAAPTTDTASATAPTSSQSQCADQSGTTCDCSQPDATPIESSSIPSGTTSMAAIPTSDVLIPTGGCADASGTPCDCSQPGATRTSSGGVLEAMPTVSDSEEDCSESKAYSSSIGSFTSSGPTPSQSSSEGNTPDNSGDCDQ</sequence>
<organism evidence="3 4">
    <name type="scientific">Kwoniella europaea PYCC6329</name>
    <dbReference type="NCBI Taxonomy" id="1423913"/>
    <lineage>
        <taxon>Eukaryota</taxon>
        <taxon>Fungi</taxon>
        <taxon>Dikarya</taxon>
        <taxon>Basidiomycota</taxon>
        <taxon>Agaricomycotina</taxon>
        <taxon>Tremellomycetes</taxon>
        <taxon>Tremellales</taxon>
        <taxon>Cryptococcaceae</taxon>
        <taxon>Kwoniella</taxon>
    </lineage>
</organism>
<dbReference type="GeneID" id="91106411"/>
<feature type="compositionally biased region" description="Low complexity" evidence="1">
    <location>
        <begin position="235"/>
        <end position="257"/>
    </location>
</feature>
<protein>
    <submittedName>
        <fullName evidence="3">Uncharacterized protein</fullName>
    </submittedName>
</protein>
<feature type="signal peptide" evidence="2">
    <location>
        <begin position="1"/>
        <end position="24"/>
    </location>
</feature>
<feature type="chain" id="PRO_5043993887" evidence="2">
    <location>
        <begin position="25"/>
        <end position="378"/>
    </location>
</feature>
<name>A0AAX4KSP4_9TREE</name>
<gene>
    <name evidence="3" type="ORF">V865_007610</name>
</gene>
<dbReference type="KEGG" id="ker:91106411"/>
<dbReference type="RefSeq" id="XP_066087453.1">
    <property type="nucleotide sequence ID" value="XM_066231356.1"/>
</dbReference>
<evidence type="ECO:0000256" key="1">
    <source>
        <dbReference type="SAM" id="MobiDB-lite"/>
    </source>
</evidence>